<evidence type="ECO:0000313" key="1">
    <source>
        <dbReference type="EMBL" id="MDN4533088.1"/>
    </source>
</evidence>
<name>A0AAW7MDQ7_9STAP</name>
<dbReference type="Proteomes" id="UP001171687">
    <property type="component" value="Unassembled WGS sequence"/>
</dbReference>
<dbReference type="AlphaFoldDB" id="A0AAW7MDQ7"/>
<accession>A0AAW7MDQ7</accession>
<evidence type="ECO:0000313" key="3">
    <source>
        <dbReference type="Proteomes" id="UP001171687"/>
    </source>
</evidence>
<protein>
    <submittedName>
        <fullName evidence="2">Uncharacterized protein</fullName>
    </submittedName>
</protein>
<dbReference type="EMBL" id="JAUHQC010000010">
    <property type="protein sequence ID" value="MDN4533410.1"/>
    <property type="molecule type" value="Genomic_DNA"/>
</dbReference>
<organism evidence="2 3">
    <name type="scientific">Staphylococcus auricularis</name>
    <dbReference type="NCBI Taxonomy" id="29379"/>
    <lineage>
        <taxon>Bacteria</taxon>
        <taxon>Bacillati</taxon>
        <taxon>Bacillota</taxon>
        <taxon>Bacilli</taxon>
        <taxon>Bacillales</taxon>
        <taxon>Staphylococcaceae</taxon>
        <taxon>Staphylococcus</taxon>
    </lineage>
</organism>
<reference evidence="2" key="1">
    <citation type="submission" date="2023-07" db="EMBL/GenBank/DDBJ databases">
        <title>Evaluation of the beneficial properties of pineapple isolates.</title>
        <authorList>
            <person name="Adefiranye O."/>
        </authorList>
    </citation>
    <scope>NUCLEOTIDE SEQUENCE</scope>
    <source>
        <strain evidence="2">PAPLE_T1</strain>
    </source>
</reference>
<dbReference type="RefSeq" id="WP_272595270.1">
    <property type="nucleotide sequence ID" value="NZ_CAKZJA010000015.1"/>
</dbReference>
<dbReference type="EMBL" id="JAUHQC010000009">
    <property type="protein sequence ID" value="MDN4533088.1"/>
    <property type="molecule type" value="Genomic_DNA"/>
</dbReference>
<comment type="caution">
    <text evidence="2">The sequence shown here is derived from an EMBL/GenBank/DDBJ whole genome shotgun (WGS) entry which is preliminary data.</text>
</comment>
<evidence type="ECO:0000313" key="2">
    <source>
        <dbReference type="EMBL" id="MDN4533410.1"/>
    </source>
</evidence>
<sequence length="345" mass="39391">MSYHENVKSCIKLIKQIPGLYGLPKIEIHADFPCHIIDDDKHFYELEDAYICFVEHPPLDDANIVTFYVELPDNVELNSILSEKQYLIFSQNDSHVTFNVEVSILTDKTHTLEVHSTFREDGLTVRVEHNKEGNEQGKYTSFPENQVKAVLNYMMATRAIINFSGVGRVLNNKQLGHLLILGFETGNFLHEDYPPHWHLIYRWPYRIGSQAPHIYVDEDGKNIVNKVSIDGISGVSGTFNPGEWFDFVSPYGEQLLSISIDQDGGFTIRDQHLNQFQVTAYQRSGVYVYFNDNVLFHLNAIDETEDGCLTIIQKSAFGKLVEEMSYNPHTGTITDFMSEQLGEGQ</sequence>
<proteinExistence type="predicted"/>
<gene>
    <name evidence="1" type="ORF">QYH67_05795</name>
    <name evidence="2" type="ORF">QYH67_07525</name>
</gene>